<sequence>MSEVLTTKYLGLELVSPVIVGACPLTIEPETVRQFVGAGAGAIVLPSMLQEQIVHRMMKPTDPLGAIEKSGYQPQQDRYNGGAERYLETIADLKQTCSVPVIGSMNGSSPGPWLEYAKEIESAGADALEINLQQAIFDAHQTSGDIESRLCDLVHQVVEKVTIPVAAKISQRYTNVASMARQLSEAGAAGLVLFTHLPAWDVSTDRMHWTIHWELSPVDSLGGILEGIVRARSGDYPTPNDQPISIAASGGISNSEDAIKAMIAGGDVVMVTSAVYRDGPDAIRNIVDGIERHLASTTYATLTQFRAACPRDHVDDEQSVRLEYVDPLTRSNTYFDPTPVVAPQSGDSYGHRT</sequence>
<evidence type="ECO:0000256" key="5">
    <source>
        <dbReference type="ARBA" id="ARBA00022975"/>
    </source>
</evidence>
<comment type="cofactor">
    <cofactor evidence="1">
        <name>FMN</name>
        <dbReference type="ChEBI" id="CHEBI:58210"/>
    </cofactor>
</comment>
<gene>
    <name evidence="8" type="ORF">SAMN06265222_101842</name>
</gene>
<dbReference type="PANTHER" id="PTHR48109:SF3">
    <property type="entry name" value="SLL0744 PROTEIN"/>
    <property type="match status" value="1"/>
</dbReference>
<dbReference type="SUPFAM" id="SSF51395">
    <property type="entry name" value="FMN-linked oxidoreductases"/>
    <property type="match status" value="1"/>
</dbReference>
<dbReference type="InterPro" id="IPR012135">
    <property type="entry name" value="Dihydroorotate_DH_1_2"/>
</dbReference>
<evidence type="ECO:0000256" key="3">
    <source>
        <dbReference type="ARBA" id="ARBA00022630"/>
    </source>
</evidence>
<accession>A0ABY1PTG7</accession>
<evidence type="ECO:0000256" key="1">
    <source>
        <dbReference type="ARBA" id="ARBA00001917"/>
    </source>
</evidence>
<dbReference type="NCBIfam" id="NF005741">
    <property type="entry name" value="PRK07565.1"/>
    <property type="match status" value="1"/>
</dbReference>
<reference evidence="8 9" key="1">
    <citation type="submission" date="2017-05" db="EMBL/GenBank/DDBJ databases">
        <authorList>
            <person name="Varghese N."/>
            <person name="Submissions S."/>
        </authorList>
    </citation>
    <scope>NUCLEOTIDE SEQUENCE [LARGE SCALE GENOMIC DNA]</scope>
    <source>
        <strain evidence="8 9">DSM 25457</strain>
    </source>
</reference>
<dbReference type="Gene3D" id="3.20.20.70">
    <property type="entry name" value="Aldolase class I"/>
    <property type="match status" value="1"/>
</dbReference>
<evidence type="ECO:0000259" key="7">
    <source>
        <dbReference type="Pfam" id="PF01180"/>
    </source>
</evidence>
<dbReference type="InterPro" id="IPR005720">
    <property type="entry name" value="Dihydroorotate_DH_cat"/>
</dbReference>
<organism evidence="8 9">
    <name type="scientific">Neorhodopirellula lusitana</name>
    <dbReference type="NCBI Taxonomy" id="445327"/>
    <lineage>
        <taxon>Bacteria</taxon>
        <taxon>Pseudomonadati</taxon>
        <taxon>Planctomycetota</taxon>
        <taxon>Planctomycetia</taxon>
        <taxon>Pirellulales</taxon>
        <taxon>Pirellulaceae</taxon>
        <taxon>Neorhodopirellula</taxon>
    </lineage>
</organism>
<proteinExistence type="predicted"/>
<dbReference type="RefSeq" id="WP_283431017.1">
    <property type="nucleotide sequence ID" value="NZ_FXUG01000001.1"/>
</dbReference>
<protein>
    <submittedName>
        <fullName evidence="8">Dihydroorotate dehydrogenase (Fumarate)</fullName>
    </submittedName>
</protein>
<evidence type="ECO:0000313" key="9">
    <source>
        <dbReference type="Proteomes" id="UP001158067"/>
    </source>
</evidence>
<dbReference type="InterPro" id="IPR050074">
    <property type="entry name" value="DHO_dehydrogenase"/>
</dbReference>
<keyword evidence="9" id="KW-1185">Reference proteome</keyword>
<dbReference type="PANTHER" id="PTHR48109">
    <property type="entry name" value="DIHYDROOROTATE DEHYDROGENASE (QUINONE), MITOCHONDRIAL-RELATED"/>
    <property type="match status" value="1"/>
</dbReference>
<keyword evidence="5" id="KW-0665">Pyrimidine biosynthesis</keyword>
<keyword evidence="6" id="KW-0560">Oxidoreductase</keyword>
<evidence type="ECO:0000256" key="4">
    <source>
        <dbReference type="ARBA" id="ARBA00022643"/>
    </source>
</evidence>
<dbReference type="PIRSF" id="PIRSF000164">
    <property type="entry name" value="DHO_oxidase"/>
    <property type="match status" value="1"/>
</dbReference>
<dbReference type="Proteomes" id="UP001158067">
    <property type="component" value="Unassembled WGS sequence"/>
</dbReference>
<dbReference type="EMBL" id="FXUG01000001">
    <property type="protein sequence ID" value="SMP42784.1"/>
    <property type="molecule type" value="Genomic_DNA"/>
</dbReference>
<comment type="caution">
    <text evidence="8">The sequence shown here is derived from an EMBL/GenBank/DDBJ whole genome shotgun (WGS) entry which is preliminary data.</text>
</comment>
<dbReference type="InterPro" id="IPR013785">
    <property type="entry name" value="Aldolase_TIM"/>
</dbReference>
<feature type="domain" description="Dihydroorotate dehydrogenase catalytic" evidence="7">
    <location>
        <begin position="80"/>
        <end position="294"/>
    </location>
</feature>
<dbReference type="Pfam" id="PF01180">
    <property type="entry name" value="DHO_dh"/>
    <property type="match status" value="1"/>
</dbReference>
<evidence type="ECO:0000313" key="8">
    <source>
        <dbReference type="EMBL" id="SMP42784.1"/>
    </source>
</evidence>
<comment type="pathway">
    <text evidence="2">Pyrimidine metabolism; UMP biosynthesis via de novo pathway.</text>
</comment>
<keyword evidence="4" id="KW-0288">FMN</keyword>
<evidence type="ECO:0000256" key="6">
    <source>
        <dbReference type="ARBA" id="ARBA00023002"/>
    </source>
</evidence>
<keyword evidence="3" id="KW-0285">Flavoprotein</keyword>
<evidence type="ECO:0000256" key="2">
    <source>
        <dbReference type="ARBA" id="ARBA00004725"/>
    </source>
</evidence>
<name>A0ABY1PTG7_9BACT</name>